<evidence type="ECO:0000256" key="13">
    <source>
        <dbReference type="SAM" id="Phobius"/>
    </source>
</evidence>
<feature type="domain" description="PLD phosphodiesterase" evidence="14">
    <location>
        <begin position="243"/>
        <end position="270"/>
    </location>
</feature>
<evidence type="ECO:0000256" key="1">
    <source>
        <dbReference type="ARBA" id="ARBA00004651"/>
    </source>
</evidence>
<sequence length="509" mass="58660">MQLLKKINYRIALIALIIVVQLLWGTLFLMDFVGNREWISVMLSILSLMVVLFLNMKEENASYKIGWIILIMTLPVFGGLFYLLFGNKRPSGFMRLRLLRSHERIHPLLPKSKEVLDKLKKEDDRAHGTAKYVAKKNDFPLYEKTDVKYYPVGEEMFSDMIKVMEKAKHFIYLEYFIVEEGLMWNRMLEVLSGKVKEGVDVRMIYDDVGSMFLLPNDFVKKVEAAGIKCMAFNRFRPILSVVMNHRNHRKILVVDGHTAFTGGINLADEYINEKMRFGHWKDTGIRLKGEAVKGFTLMFLEMWNAFRSDAVDPLALPEVLYDPSSFTAKGYVQPFSDSPLDDEPLGENIYIEILSQARDYVYIFTPYLIIDNELQSALCLAAKRGVDVRIVTPGIPDKKLVFRITRSNYMPLLKAGVRIYEYTPGFIHAKSYVSDDDIGVVGTINMDYRSLYLHFECGALLYGHEVLKDLKKDALETFHVSKEIKKGDLKETLPARIFDALLRLFAILF</sequence>
<evidence type="ECO:0000256" key="4">
    <source>
        <dbReference type="ARBA" id="ARBA00022679"/>
    </source>
</evidence>
<dbReference type="InterPro" id="IPR022924">
    <property type="entry name" value="Cardiolipin_synthase"/>
</dbReference>
<keyword evidence="5 13" id="KW-0812">Transmembrane</keyword>
<evidence type="ECO:0000256" key="2">
    <source>
        <dbReference type="ARBA" id="ARBA00022475"/>
    </source>
</evidence>
<dbReference type="Pfam" id="PF13396">
    <property type="entry name" value="PLDc_N"/>
    <property type="match status" value="1"/>
</dbReference>
<protein>
    <recommendedName>
        <fullName evidence="12">Cardiolipin synthase</fullName>
        <ecNumber evidence="12">2.7.8.-</ecNumber>
    </recommendedName>
</protein>
<dbReference type="GO" id="GO:0008808">
    <property type="term" value="F:cardiolipin synthase activity"/>
    <property type="evidence" value="ECO:0007669"/>
    <property type="project" value="UniProtKB-UniRule"/>
</dbReference>
<dbReference type="InterPro" id="IPR025202">
    <property type="entry name" value="PLD-like_dom"/>
</dbReference>
<reference evidence="15 16" key="1">
    <citation type="submission" date="2016-10" db="EMBL/GenBank/DDBJ databases">
        <authorList>
            <person name="de Groot N.N."/>
        </authorList>
    </citation>
    <scope>NUCLEOTIDE SEQUENCE [LARGE SCALE GENOMIC DNA]</scope>
    <source>
        <strain evidence="15 16">CGMCC 1.5058</strain>
    </source>
</reference>
<feature type="transmembrane region" description="Helical" evidence="13">
    <location>
        <begin position="38"/>
        <end position="55"/>
    </location>
</feature>
<dbReference type="InterPro" id="IPR027379">
    <property type="entry name" value="CLS_N"/>
</dbReference>
<keyword evidence="2" id="KW-1003">Cell membrane</keyword>
<dbReference type="PROSITE" id="PS50035">
    <property type="entry name" value="PLD"/>
    <property type="match status" value="2"/>
</dbReference>
<keyword evidence="10" id="KW-0594">Phospholipid biosynthesis</keyword>
<dbReference type="NCBIfam" id="TIGR04265">
    <property type="entry name" value="bac_cardiolipin"/>
    <property type="match status" value="1"/>
</dbReference>
<evidence type="ECO:0000313" key="15">
    <source>
        <dbReference type="EMBL" id="SDJ06089.1"/>
    </source>
</evidence>
<proteinExistence type="predicted"/>
<keyword evidence="6" id="KW-0677">Repeat</keyword>
<dbReference type="GO" id="GO:0032049">
    <property type="term" value="P:cardiolipin biosynthetic process"/>
    <property type="evidence" value="ECO:0007669"/>
    <property type="project" value="UniProtKB-UniRule"/>
</dbReference>
<dbReference type="PANTHER" id="PTHR21248">
    <property type="entry name" value="CARDIOLIPIN SYNTHASE"/>
    <property type="match status" value="1"/>
</dbReference>
<dbReference type="EC" id="2.7.8.-" evidence="12"/>
<dbReference type="Gene3D" id="3.30.870.10">
    <property type="entry name" value="Endonuclease Chain A"/>
    <property type="match status" value="2"/>
</dbReference>
<dbReference type="InterPro" id="IPR001736">
    <property type="entry name" value="PLipase_D/transphosphatidylase"/>
</dbReference>
<dbReference type="CDD" id="cd09154">
    <property type="entry name" value="PLDc_SMU_988_like_1"/>
    <property type="match status" value="1"/>
</dbReference>
<organism evidence="15 16">
    <name type="scientific">Proteiniclasticum ruminis</name>
    <dbReference type="NCBI Taxonomy" id="398199"/>
    <lineage>
        <taxon>Bacteria</taxon>
        <taxon>Bacillati</taxon>
        <taxon>Bacillota</taxon>
        <taxon>Clostridia</taxon>
        <taxon>Eubacteriales</taxon>
        <taxon>Clostridiaceae</taxon>
        <taxon>Proteiniclasticum</taxon>
    </lineage>
</organism>
<evidence type="ECO:0000256" key="12">
    <source>
        <dbReference type="NCBIfam" id="TIGR04265"/>
    </source>
</evidence>
<evidence type="ECO:0000256" key="7">
    <source>
        <dbReference type="ARBA" id="ARBA00022989"/>
    </source>
</evidence>
<dbReference type="Proteomes" id="UP000183255">
    <property type="component" value="Unassembled WGS sequence"/>
</dbReference>
<evidence type="ECO:0000256" key="10">
    <source>
        <dbReference type="ARBA" id="ARBA00023209"/>
    </source>
</evidence>
<dbReference type="CDD" id="cd09160">
    <property type="entry name" value="PLDc_SMU_988_like_2"/>
    <property type="match status" value="1"/>
</dbReference>
<keyword evidence="11" id="KW-1208">Phospholipid metabolism</keyword>
<comment type="subcellular location">
    <subcellularLocation>
        <location evidence="1">Cell membrane</location>
        <topology evidence="1">Multi-pass membrane protein</topology>
    </subcellularLocation>
</comment>
<evidence type="ECO:0000256" key="9">
    <source>
        <dbReference type="ARBA" id="ARBA00023136"/>
    </source>
</evidence>
<dbReference type="PANTHER" id="PTHR21248:SF22">
    <property type="entry name" value="PHOSPHOLIPASE D"/>
    <property type="match status" value="1"/>
</dbReference>
<dbReference type="GO" id="GO:0005886">
    <property type="term" value="C:plasma membrane"/>
    <property type="evidence" value="ECO:0007669"/>
    <property type="project" value="UniProtKB-SubCell"/>
</dbReference>
<evidence type="ECO:0000256" key="5">
    <source>
        <dbReference type="ARBA" id="ARBA00022692"/>
    </source>
</evidence>
<keyword evidence="9 13" id="KW-0472">Membrane</keyword>
<feature type="domain" description="PLD phosphodiesterase" evidence="14">
    <location>
        <begin position="423"/>
        <end position="450"/>
    </location>
</feature>
<evidence type="ECO:0000256" key="11">
    <source>
        <dbReference type="ARBA" id="ARBA00023264"/>
    </source>
</evidence>
<keyword evidence="7 13" id="KW-1133">Transmembrane helix</keyword>
<evidence type="ECO:0000259" key="14">
    <source>
        <dbReference type="PROSITE" id="PS50035"/>
    </source>
</evidence>
<feature type="transmembrane region" description="Helical" evidence="13">
    <location>
        <begin position="67"/>
        <end position="85"/>
    </location>
</feature>
<keyword evidence="4" id="KW-0808">Transferase</keyword>
<dbReference type="EMBL" id="FNDZ01000007">
    <property type="protein sequence ID" value="SDJ06089.1"/>
    <property type="molecule type" value="Genomic_DNA"/>
</dbReference>
<gene>
    <name evidence="15" type="ORF">SAMN05421804_10711</name>
</gene>
<dbReference type="SUPFAM" id="SSF56024">
    <property type="entry name" value="Phospholipase D/nuclease"/>
    <property type="match status" value="2"/>
</dbReference>
<accession>A0A1G8QMS1</accession>
<dbReference type="Pfam" id="PF13091">
    <property type="entry name" value="PLDc_2"/>
    <property type="match status" value="2"/>
</dbReference>
<name>A0A1G8QMS1_9CLOT</name>
<dbReference type="AlphaFoldDB" id="A0A1G8QMS1"/>
<evidence type="ECO:0000256" key="3">
    <source>
        <dbReference type="ARBA" id="ARBA00022516"/>
    </source>
</evidence>
<dbReference type="SMART" id="SM00155">
    <property type="entry name" value="PLDc"/>
    <property type="match status" value="2"/>
</dbReference>
<evidence type="ECO:0000256" key="8">
    <source>
        <dbReference type="ARBA" id="ARBA00023098"/>
    </source>
</evidence>
<evidence type="ECO:0000313" key="16">
    <source>
        <dbReference type="Proteomes" id="UP000183255"/>
    </source>
</evidence>
<keyword evidence="8" id="KW-0443">Lipid metabolism</keyword>
<feature type="transmembrane region" description="Helical" evidence="13">
    <location>
        <begin position="12"/>
        <end position="32"/>
    </location>
</feature>
<evidence type="ECO:0000256" key="6">
    <source>
        <dbReference type="ARBA" id="ARBA00022737"/>
    </source>
</evidence>
<dbReference type="RefSeq" id="WP_031576897.1">
    <property type="nucleotide sequence ID" value="NZ_FNDZ01000007.1"/>
</dbReference>
<keyword evidence="3" id="KW-0444">Lipid biosynthesis</keyword>